<gene>
    <name evidence="1" type="ORF">METZ01_LOCUS414553</name>
</gene>
<reference evidence="1" key="1">
    <citation type="submission" date="2018-05" db="EMBL/GenBank/DDBJ databases">
        <authorList>
            <person name="Lanie J.A."/>
            <person name="Ng W.-L."/>
            <person name="Kazmierczak K.M."/>
            <person name="Andrzejewski T.M."/>
            <person name="Davidsen T.M."/>
            <person name="Wayne K.J."/>
            <person name="Tettelin H."/>
            <person name="Glass J.I."/>
            <person name="Rusch D."/>
            <person name="Podicherti R."/>
            <person name="Tsui H.-C.T."/>
            <person name="Winkler M.E."/>
        </authorList>
    </citation>
    <scope>NUCLEOTIDE SEQUENCE</scope>
</reference>
<feature type="non-terminal residue" evidence="1">
    <location>
        <position position="29"/>
    </location>
</feature>
<accession>A0A382WSU4</accession>
<evidence type="ECO:0000313" key="1">
    <source>
        <dbReference type="EMBL" id="SVD61699.1"/>
    </source>
</evidence>
<proteinExistence type="predicted"/>
<sequence>MIVQNLFLVPASDSNLRATIKKAVPFSRV</sequence>
<dbReference type="EMBL" id="UINC01162120">
    <property type="protein sequence ID" value="SVD61699.1"/>
    <property type="molecule type" value="Genomic_DNA"/>
</dbReference>
<organism evidence="1">
    <name type="scientific">marine metagenome</name>
    <dbReference type="NCBI Taxonomy" id="408172"/>
    <lineage>
        <taxon>unclassified sequences</taxon>
        <taxon>metagenomes</taxon>
        <taxon>ecological metagenomes</taxon>
    </lineage>
</organism>
<dbReference type="AlphaFoldDB" id="A0A382WSU4"/>
<name>A0A382WSU4_9ZZZZ</name>
<protein>
    <submittedName>
        <fullName evidence="1">Uncharacterized protein</fullName>
    </submittedName>
</protein>